<evidence type="ECO:0000313" key="2">
    <source>
        <dbReference type="Proteomes" id="UP000240971"/>
    </source>
</evidence>
<proteinExistence type="predicted"/>
<dbReference type="RefSeq" id="WP_106527346.1">
    <property type="nucleotide sequence ID" value="NZ_PYAW01000001.1"/>
</dbReference>
<organism evidence="1 2">
    <name type="scientific">Chitinophaga niastensis</name>
    <dbReference type="NCBI Taxonomy" id="536980"/>
    <lineage>
        <taxon>Bacteria</taxon>
        <taxon>Pseudomonadati</taxon>
        <taxon>Bacteroidota</taxon>
        <taxon>Chitinophagia</taxon>
        <taxon>Chitinophagales</taxon>
        <taxon>Chitinophagaceae</taxon>
        <taxon>Chitinophaga</taxon>
    </lineage>
</organism>
<sequence length="163" mass="18227">MAWQSGPVVYVGTIGICCFYKLGDKYYLRRKSTLSGKRVKKDPVFRNTMKYAGILATASRMAAAVYRALPKEQKKHVLYRKLTGIAMKMLKAEIAIPTITAVLQAVTCRKPVKKATALDTLNQRPGKNKPGAFNVISNLLYVTSRGELRKHIAQRIPTMVLLE</sequence>
<gene>
    <name evidence="1" type="ORF">CLV51_1011522</name>
</gene>
<protein>
    <submittedName>
        <fullName evidence="1">Uncharacterized protein</fullName>
    </submittedName>
</protein>
<reference evidence="1 2" key="1">
    <citation type="submission" date="2018-03" db="EMBL/GenBank/DDBJ databases">
        <title>Genomic Encyclopedia of Archaeal and Bacterial Type Strains, Phase II (KMG-II): from individual species to whole genera.</title>
        <authorList>
            <person name="Goeker M."/>
        </authorList>
    </citation>
    <scope>NUCLEOTIDE SEQUENCE [LARGE SCALE GENOMIC DNA]</scope>
    <source>
        <strain evidence="1 2">DSM 24859</strain>
    </source>
</reference>
<dbReference type="EMBL" id="PYAW01000001">
    <property type="protein sequence ID" value="PSL50178.1"/>
    <property type="molecule type" value="Genomic_DNA"/>
</dbReference>
<dbReference type="Proteomes" id="UP000240971">
    <property type="component" value="Unassembled WGS sequence"/>
</dbReference>
<dbReference type="OrthoDB" id="672632at2"/>
<keyword evidence="2" id="KW-1185">Reference proteome</keyword>
<dbReference type="AlphaFoldDB" id="A0A2P8HVG3"/>
<evidence type="ECO:0000313" key="1">
    <source>
        <dbReference type="EMBL" id="PSL50178.1"/>
    </source>
</evidence>
<accession>A0A2P8HVG3</accession>
<name>A0A2P8HVG3_CHINA</name>
<comment type="caution">
    <text evidence="1">The sequence shown here is derived from an EMBL/GenBank/DDBJ whole genome shotgun (WGS) entry which is preliminary data.</text>
</comment>